<sequence>MLNGAESIKIHGEYVPVRAESWMHFACINCVFDNVRNNLYFQCKRSYVNPGFKISDQFIFGEYDEKPARHGQKNGRDAGKHAEDA</sequence>
<dbReference type="InParanoid" id="A0A1B4XER5"/>
<organism evidence="1 2">
    <name type="scientific">Sulfuricaulis limicola</name>
    <dbReference type="NCBI Taxonomy" id="1620215"/>
    <lineage>
        <taxon>Bacteria</taxon>
        <taxon>Pseudomonadati</taxon>
        <taxon>Pseudomonadota</taxon>
        <taxon>Gammaproteobacteria</taxon>
        <taxon>Acidiferrobacterales</taxon>
        <taxon>Acidiferrobacteraceae</taxon>
        <taxon>Sulfuricaulis</taxon>
    </lineage>
</organism>
<dbReference type="AlphaFoldDB" id="A0A1B4XER5"/>
<accession>A0A1B4XER5</accession>
<dbReference type="KEGG" id="slim:SCL_0985"/>
<protein>
    <submittedName>
        <fullName evidence="1">Uncharacterized protein</fullName>
    </submittedName>
</protein>
<name>A0A1B4XER5_9GAMM</name>
<proteinExistence type="predicted"/>
<reference evidence="1 2" key="1">
    <citation type="submission" date="2015-05" db="EMBL/GenBank/DDBJ databases">
        <title>Complete genome sequence of a sulfur-oxidizing gammaproteobacterium strain HA5.</title>
        <authorList>
            <person name="Miura A."/>
            <person name="Kojima H."/>
            <person name="Fukui M."/>
        </authorList>
    </citation>
    <scope>NUCLEOTIDE SEQUENCE [LARGE SCALE GENOMIC DNA]</scope>
    <source>
        <strain evidence="1 2">HA5</strain>
    </source>
</reference>
<dbReference type="Proteomes" id="UP000243180">
    <property type="component" value="Chromosome"/>
</dbReference>
<gene>
    <name evidence="1" type="ORF">SCL_0985</name>
</gene>
<evidence type="ECO:0000313" key="1">
    <source>
        <dbReference type="EMBL" id="BAV33301.1"/>
    </source>
</evidence>
<keyword evidence="2" id="KW-1185">Reference proteome</keyword>
<dbReference type="EMBL" id="AP014879">
    <property type="protein sequence ID" value="BAV33301.1"/>
    <property type="molecule type" value="Genomic_DNA"/>
</dbReference>
<evidence type="ECO:0000313" key="2">
    <source>
        <dbReference type="Proteomes" id="UP000243180"/>
    </source>
</evidence>